<reference evidence="11 12" key="1">
    <citation type="submission" date="2018-12" db="EMBL/GenBank/DDBJ databases">
        <authorList>
            <consortium name="Pathogen Informatics"/>
        </authorList>
    </citation>
    <scope>NUCLEOTIDE SEQUENCE [LARGE SCALE GENOMIC DNA]</scope>
    <source>
        <strain evidence="11 12">NCTC11636</strain>
    </source>
</reference>
<evidence type="ECO:0000256" key="3">
    <source>
        <dbReference type="ARBA" id="ARBA00022679"/>
    </source>
</evidence>
<dbReference type="RefSeq" id="WP_126382896.1">
    <property type="nucleotide sequence ID" value="NZ_LR134350.1"/>
</dbReference>
<feature type="transmembrane region" description="Helical" evidence="9">
    <location>
        <begin position="56"/>
        <end position="79"/>
    </location>
</feature>
<dbReference type="InterPro" id="IPR001206">
    <property type="entry name" value="Diacylglycerol_kinase_cat_dom"/>
</dbReference>
<evidence type="ECO:0000256" key="6">
    <source>
        <dbReference type="ARBA" id="ARBA00022840"/>
    </source>
</evidence>
<dbReference type="EC" id="2.7.1.107" evidence="11"/>
<dbReference type="Proteomes" id="UP000266895">
    <property type="component" value="Chromosome"/>
</dbReference>
<dbReference type="GO" id="GO:0008654">
    <property type="term" value="P:phospholipid biosynthetic process"/>
    <property type="evidence" value="ECO:0007669"/>
    <property type="project" value="UniProtKB-KW"/>
</dbReference>
<keyword evidence="12" id="KW-1185">Reference proteome</keyword>
<feature type="transmembrane region" description="Helical" evidence="9">
    <location>
        <begin position="12"/>
        <end position="36"/>
    </location>
</feature>
<evidence type="ECO:0000256" key="5">
    <source>
        <dbReference type="ARBA" id="ARBA00022777"/>
    </source>
</evidence>
<keyword evidence="9" id="KW-1133">Transmembrane helix</keyword>
<dbReference type="SUPFAM" id="SSF111331">
    <property type="entry name" value="NAD kinase/diacylglycerol kinase-like"/>
    <property type="match status" value="1"/>
</dbReference>
<dbReference type="GO" id="GO:0005524">
    <property type="term" value="F:ATP binding"/>
    <property type="evidence" value="ECO:0007669"/>
    <property type="project" value="UniProtKB-KW"/>
</dbReference>
<evidence type="ECO:0000313" key="12">
    <source>
        <dbReference type="Proteomes" id="UP000266895"/>
    </source>
</evidence>
<keyword evidence="7" id="KW-0443">Lipid metabolism</keyword>
<dbReference type="OrthoDB" id="3171056at2"/>
<dbReference type="SMART" id="SM00046">
    <property type="entry name" value="DAGKc"/>
    <property type="match status" value="1"/>
</dbReference>
<keyword evidence="9" id="KW-0472">Membrane</keyword>
<evidence type="ECO:0000256" key="1">
    <source>
        <dbReference type="ARBA" id="ARBA00001946"/>
    </source>
</evidence>
<dbReference type="Gene3D" id="3.40.50.10330">
    <property type="entry name" value="Probable inorganic polyphosphate/atp-NAD kinase, domain 1"/>
    <property type="match status" value="1"/>
</dbReference>
<keyword evidence="7" id="KW-0444">Lipid biosynthesis</keyword>
<keyword evidence="9" id="KW-0812">Transmembrane</keyword>
<keyword evidence="4" id="KW-0547">Nucleotide-binding</keyword>
<comment type="similarity">
    <text evidence="2">Belongs to the diacylglycerol/lipid kinase family.</text>
</comment>
<dbReference type="GO" id="GO:0004143">
    <property type="term" value="F:ATP-dependent diacylglycerol kinase activity"/>
    <property type="evidence" value="ECO:0007669"/>
    <property type="project" value="UniProtKB-EC"/>
</dbReference>
<dbReference type="SUPFAM" id="SSF48317">
    <property type="entry name" value="Acid phosphatase/Vanadium-dependent haloperoxidase"/>
    <property type="match status" value="1"/>
</dbReference>
<evidence type="ECO:0000259" key="10">
    <source>
        <dbReference type="PROSITE" id="PS50146"/>
    </source>
</evidence>
<dbReference type="Pfam" id="PF00781">
    <property type="entry name" value="DAGK_cat"/>
    <property type="match status" value="1"/>
</dbReference>
<keyword evidence="7" id="KW-0594">Phospholipid biosynthesis</keyword>
<accession>A0A3S4TAM3</accession>
<dbReference type="EMBL" id="LR134350">
    <property type="protein sequence ID" value="VEG29133.1"/>
    <property type="molecule type" value="Genomic_DNA"/>
</dbReference>
<keyword evidence="3 11" id="KW-0808">Transferase</keyword>
<gene>
    <name evidence="11" type="primary">dagK_2</name>
    <name evidence="11" type="ORF">NCTC11636_01894</name>
</gene>
<dbReference type="InterPro" id="IPR016064">
    <property type="entry name" value="NAD/diacylglycerol_kinase_sf"/>
</dbReference>
<dbReference type="PANTHER" id="PTHR12358">
    <property type="entry name" value="SPHINGOSINE KINASE"/>
    <property type="match status" value="1"/>
</dbReference>
<evidence type="ECO:0000256" key="2">
    <source>
        <dbReference type="ARBA" id="ARBA00005983"/>
    </source>
</evidence>
<dbReference type="Pfam" id="PF19279">
    <property type="entry name" value="YegS_C"/>
    <property type="match status" value="1"/>
</dbReference>
<keyword evidence="8" id="KW-1208">Phospholipid metabolism</keyword>
<evidence type="ECO:0000313" key="11">
    <source>
        <dbReference type="EMBL" id="VEG29133.1"/>
    </source>
</evidence>
<evidence type="ECO:0000256" key="4">
    <source>
        <dbReference type="ARBA" id="ARBA00022741"/>
    </source>
</evidence>
<dbReference type="InterPro" id="IPR050187">
    <property type="entry name" value="Lipid_Phosphate_FormReg"/>
</dbReference>
<keyword evidence="5 11" id="KW-0418">Kinase</keyword>
<dbReference type="Gene3D" id="2.60.200.40">
    <property type="match status" value="1"/>
</dbReference>
<evidence type="ECO:0000256" key="9">
    <source>
        <dbReference type="SAM" id="Phobius"/>
    </source>
</evidence>
<evidence type="ECO:0000256" key="7">
    <source>
        <dbReference type="ARBA" id="ARBA00023209"/>
    </source>
</evidence>
<evidence type="ECO:0000256" key="8">
    <source>
        <dbReference type="ARBA" id="ARBA00023264"/>
    </source>
</evidence>
<dbReference type="InterPro" id="IPR045540">
    <property type="entry name" value="YegS/DAGK_C"/>
</dbReference>
<proteinExistence type="inferred from homology"/>
<dbReference type="InterPro" id="IPR017438">
    <property type="entry name" value="ATP-NAD_kinase_N"/>
</dbReference>
<feature type="transmembrane region" description="Helical" evidence="9">
    <location>
        <begin position="160"/>
        <end position="179"/>
    </location>
</feature>
<feature type="transmembrane region" description="Helical" evidence="9">
    <location>
        <begin position="127"/>
        <end position="148"/>
    </location>
</feature>
<comment type="cofactor">
    <cofactor evidence="1">
        <name>Mg(2+)</name>
        <dbReference type="ChEBI" id="CHEBI:18420"/>
    </cofactor>
</comment>
<dbReference type="PANTHER" id="PTHR12358:SF54">
    <property type="entry name" value="SPHINGOSINE KINASE RELATED PROTEIN"/>
    <property type="match status" value="1"/>
</dbReference>
<sequence>MRATHLHRLELSLFPALSVLFAWWTALVVTGGTRVLDARLRPPLLEPRSAAGQMSEAFSLVTHPFVIFLAIGVAAWLSFKRRMRRLAVALGVAALAIPLQVLLAIWIDRARPPTAFADSISHVGGAYPASHVTAVTVGAWVLVTLTRAHRRPGSSVARSSVLAVTAVAFTATCQWAMGLTYVSDIIGGLLLGASVANLALLVGGVDTILSNWAHLGLPEGDLDKRAAVVFNPTKFDDLSLLRRRVESEVLALGWQPTVWLETTPDDPGHHAARRAIEAGADVVLVAGGDGTVRAVSAELSGTDTPIALLPSGTGNLLARNLGIPLDIDDALRLALTGVSRRIDVVRARTDDADERFVVMAGMGLDAQIMDSTNDGLKKVIRAGAYAVAAVQNAVPNPFPATVTLDDGEPTQQDVVMVLVGNVGTITAGMTLFPHASPSDGQIDLMLASPDKVIDWARLGAQILTGKDMEGFATSSAARLRIETDEPVPFELDGDTAGTTRTLSIEVEPAALRVIVPEA</sequence>
<organism evidence="11 12">
    <name type="scientific">Actinomyces howellii</name>
    <dbReference type="NCBI Taxonomy" id="52771"/>
    <lineage>
        <taxon>Bacteria</taxon>
        <taxon>Bacillati</taxon>
        <taxon>Actinomycetota</taxon>
        <taxon>Actinomycetes</taxon>
        <taxon>Actinomycetales</taxon>
        <taxon>Actinomycetaceae</taxon>
        <taxon>Actinomyces</taxon>
    </lineage>
</organism>
<dbReference type="AlphaFoldDB" id="A0A3S4TAM3"/>
<dbReference type="InterPro" id="IPR005218">
    <property type="entry name" value="Diacylglycerol/lipid_kinase"/>
</dbReference>
<dbReference type="NCBIfam" id="TIGR00147">
    <property type="entry name" value="YegS/Rv2252/BmrU family lipid kinase"/>
    <property type="match status" value="1"/>
</dbReference>
<keyword evidence="6" id="KW-0067">ATP-binding</keyword>
<feature type="transmembrane region" description="Helical" evidence="9">
    <location>
        <begin position="86"/>
        <end position="107"/>
    </location>
</feature>
<dbReference type="PROSITE" id="PS50146">
    <property type="entry name" value="DAGK"/>
    <property type="match status" value="1"/>
</dbReference>
<dbReference type="KEGG" id="ahw:NCTC11636_01894"/>
<protein>
    <submittedName>
        <fullName evidence="11">Diacylglycerol kinase</fullName>
        <ecNumber evidence="11">2.7.1.107</ecNumber>
    </submittedName>
</protein>
<feature type="domain" description="DAGKc" evidence="10">
    <location>
        <begin position="221"/>
        <end position="351"/>
    </location>
</feature>
<name>A0A3S4TAM3_9ACTO</name>
<dbReference type="InterPro" id="IPR036938">
    <property type="entry name" value="PAP2/HPO_sf"/>
</dbReference>